<feature type="repeat" description="ANK" evidence="3">
    <location>
        <begin position="758"/>
        <end position="790"/>
    </location>
</feature>
<accession>U1GIB7</accession>
<keyword evidence="2 3" id="KW-0040">ANK repeat</keyword>
<dbReference type="Pfam" id="PF00023">
    <property type="entry name" value="Ank"/>
    <property type="match status" value="1"/>
</dbReference>
<feature type="repeat" description="ANK" evidence="3">
    <location>
        <begin position="723"/>
        <end position="755"/>
    </location>
</feature>
<feature type="repeat" description="ANK" evidence="3">
    <location>
        <begin position="343"/>
        <end position="375"/>
    </location>
</feature>
<organism evidence="4 5">
    <name type="scientific">Endocarpon pusillum (strain Z07020 / HMAS-L-300199)</name>
    <name type="common">Lichen-forming fungus</name>
    <dbReference type="NCBI Taxonomy" id="1263415"/>
    <lineage>
        <taxon>Eukaryota</taxon>
        <taxon>Fungi</taxon>
        <taxon>Dikarya</taxon>
        <taxon>Ascomycota</taxon>
        <taxon>Pezizomycotina</taxon>
        <taxon>Eurotiomycetes</taxon>
        <taxon>Chaetothyriomycetidae</taxon>
        <taxon>Verrucariales</taxon>
        <taxon>Verrucariaceae</taxon>
        <taxon>Endocarpon</taxon>
    </lineage>
</organism>
<dbReference type="PROSITE" id="PS50297">
    <property type="entry name" value="ANK_REP_REGION"/>
    <property type="match status" value="7"/>
</dbReference>
<feature type="repeat" description="ANK" evidence="3">
    <location>
        <begin position="465"/>
        <end position="497"/>
    </location>
</feature>
<dbReference type="AlphaFoldDB" id="U1GIB7"/>
<dbReference type="InterPro" id="IPR002110">
    <property type="entry name" value="Ankyrin_rpt"/>
</dbReference>
<keyword evidence="1" id="KW-0677">Repeat</keyword>
<gene>
    <name evidence="4" type="ORF">EPUS_00540</name>
</gene>
<dbReference type="SUPFAM" id="SSF48403">
    <property type="entry name" value="Ankyrin repeat"/>
    <property type="match status" value="3"/>
</dbReference>
<dbReference type="PRINTS" id="PR01415">
    <property type="entry name" value="ANKYRIN"/>
</dbReference>
<evidence type="ECO:0000313" key="5">
    <source>
        <dbReference type="Proteomes" id="UP000019373"/>
    </source>
</evidence>
<evidence type="ECO:0000313" key="4">
    <source>
        <dbReference type="EMBL" id="ERF71551.1"/>
    </source>
</evidence>
<evidence type="ECO:0000256" key="3">
    <source>
        <dbReference type="PROSITE-ProRule" id="PRU00023"/>
    </source>
</evidence>
<feature type="repeat" description="ANK" evidence="3">
    <location>
        <begin position="383"/>
        <end position="415"/>
    </location>
</feature>
<evidence type="ECO:0000256" key="2">
    <source>
        <dbReference type="ARBA" id="ARBA00023043"/>
    </source>
</evidence>
<protein>
    <submittedName>
        <fullName evidence="4">Uncharacterized protein</fullName>
    </submittedName>
</protein>
<proteinExistence type="predicted"/>
<feature type="repeat" description="ANK" evidence="3">
    <location>
        <begin position="688"/>
        <end position="720"/>
    </location>
</feature>
<evidence type="ECO:0000256" key="1">
    <source>
        <dbReference type="ARBA" id="ARBA00022737"/>
    </source>
</evidence>
<dbReference type="InterPro" id="IPR036770">
    <property type="entry name" value="Ankyrin_rpt-contain_sf"/>
</dbReference>
<feature type="repeat" description="ANK" evidence="3">
    <location>
        <begin position="564"/>
        <end position="596"/>
    </location>
</feature>
<dbReference type="PROSITE" id="PS50088">
    <property type="entry name" value="ANK_REPEAT"/>
    <property type="match status" value="8"/>
</dbReference>
<dbReference type="SMART" id="SM00248">
    <property type="entry name" value="ANK"/>
    <property type="match status" value="17"/>
</dbReference>
<reference evidence="5" key="1">
    <citation type="journal article" date="2014" name="BMC Genomics">
        <title>Genome characteristics reveal the impact of lichenization on lichen-forming fungus Endocarpon pusillum Hedwig (Verrucariales, Ascomycota).</title>
        <authorList>
            <person name="Wang Y.-Y."/>
            <person name="Liu B."/>
            <person name="Zhang X.-Y."/>
            <person name="Zhou Q.-M."/>
            <person name="Zhang T."/>
            <person name="Li H."/>
            <person name="Yu Y.-F."/>
            <person name="Zhang X.-L."/>
            <person name="Hao X.-Y."/>
            <person name="Wang M."/>
            <person name="Wang L."/>
            <person name="Wei J.-C."/>
        </authorList>
    </citation>
    <scope>NUCLEOTIDE SEQUENCE [LARGE SCALE GENOMIC DNA]</scope>
    <source>
        <strain evidence="5">Z07020 / HMAS-L-300199</strain>
    </source>
</reference>
<dbReference type="PANTHER" id="PTHR24198">
    <property type="entry name" value="ANKYRIN REPEAT AND PROTEIN KINASE DOMAIN-CONTAINING PROTEIN"/>
    <property type="match status" value="1"/>
</dbReference>
<dbReference type="GeneID" id="19235601"/>
<dbReference type="eggNOG" id="KOG4177">
    <property type="taxonomic scope" value="Eukaryota"/>
</dbReference>
<dbReference type="Gene3D" id="1.25.40.20">
    <property type="entry name" value="Ankyrin repeat-containing domain"/>
    <property type="match status" value="5"/>
</dbReference>
<dbReference type="Proteomes" id="UP000019373">
    <property type="component" value="Unassembled WGS sequence"/>
</dbReference>
<dbReference type="OrthoDB" id="4199987at2759"/>
<name>U1GIB7_ENDPU</name>
<keyword evidence="5" id="KW-1185">Reference proteome</keyword>
<sequence>MLLTFLASNSFGSDEANVTKFMVRLIEATKAEHIIGKILCVPGPSTEALGEKLFQEAISLRNLQLLRVLLDSGLDLNSQMCRCLYGGITTPLCRAIKKGNFEVVELLLEHGADPNGHHKILDQQDLDWPLIVAIRKDDYDLVELLIKSGVSLESEYEKKYQTSALLEAAASLNPKIVRLLLENKAEVDFVTQEGENCLIKALPARWGIWDLDKCSRRENISDIVQQLVKAGAALDCRFLSPFEDPEPKTVLERAADLGHEKVFQYLLDRGAGITSHCVYYAARGGNEDLVRFLLDQELDPSSSLDNLEYPLLAAIREGHYSIARMLIEHGVEVKPVITGRGFRLYTPLQAACVYGDLELVPILLDRGADVNAQASLNADDDYDDQTALSAAIDNRYEDIVCMLLDAGADANAWPPFHACDVDLEASEHGTLTALQAAISLNDAETVSKLLIAGANVNVVLREHHECETPLTQAIEGNNYELIHRLIDGGADINNPSARLYGRTALEAAAKAGNSFHFRRLLSMGADPFDPQALLVAVEKSLDIEIVKALLEKHKLVYGQFRKGFGGTALQMAVKMKKMSILETLLDAGIPADSVSQKSYKQPFHDSSPHSLVQGETAFGTAIRLWEDEDMSQFVMKLLSCGANPSGPVVVTIPVKTALVATIEYGKANLLQMLLEAGANVAASATGKLGRTALQAAAASGRLSMVKILIEHGAQVNDEPAEDGGVTALQAASIGGYTAIVSLLLSKGANINAPCAQRNGRTALEGAAEHGRIDMIQLLLDAGAAVHDEGERQYKNSVQFAKKGGHLTALRLLQRHHAASMVTSRQAPEQQLLGMDWQSSSELGAGQTLSHDIAPNFSFDDYISPLSFTQPDGAAEPSTACWDVSFPLPSVGENNPVPAPVLSTPSFDIAADFDYPSMDIEDIFHTFDWDQPPEQCLGTSF</sequence>
<dbReference type="RefSeq" id="XP_007802760.1">
    <property type="nucleotide sequence ID" value="XM_007804569.1"/>
</dbReference>
<dbReference type="OMA" id="VNAPPCI"/>
<dbReference type="PANTHER" id="PTHR24198:SF165">
    <property type="entry name" value="ANKYRIN REPEAT-CONTAINING PROTEIN-RELATED"/>
    <property type="match status" value="1"/>
</dbReference>
<dbReference type="HOGENOM" id="CLU_007262_0_0_1"/>
<dbReference type="EMBL" id="KE721204">
    <property type="protein sequence ID" value="ERF71551.1"/>
    <property type="molecule type" value="Genomic_DNA"/>
</dbReference>
<dbReference type="Pfam" id="PF12796">
    <property type="entry name" value="Ank_2"/>
    <property type="match status" value="5"/>
</dbReference>
<feature type="repeat" description="ANK" evidence="3">
    <location>
        <begin position="90"/>
        <end position="119"/>
    </location>
</feature>